<proteinExistence type="predicted"/>
<feature type="transmembrane region" description="Helical" evidence="2">
    <location>
        <begin position="331"/>
        <end position="355"/>
    </location>
</feature>
<keyword evidence="2" id="KW-0472">Membrane</keyword>
<dbReference type="InterPro" id="IPR029164">
    <property type="entry name" value="PIG-Y"/>
</dbReference>
<dbReference type="PANTHER" id="PTHR39400">
    <property type="entry name" value="YALI0E29227P"/>
    <property type="match status" value="1"/>
</dbReference>
<name>A0A9P4IDB5_9PEZI</name>
<gene>
    <name evidence="3" type="ORF">NA57DRAFT_77507</name>
</gene>
<dbReference type="Proteomes" id="UP000799772">
    <property type="component" value="Unassembled WGS sequence"/>
</dbReference>
<dbReference type="AlphaFoldDB" id="A0A9P4IDB5"/>
<keyword evidence="2" id="KW-0812">Transmembrane</keyword>
<protein>
    <submittedName>
        <fullName evidence="3">Uncharacterized protein</fullName>
    </submittedName>
</protein>
<sequence>MQHEARIAQNGAGSTLNDATAPARPKMVASSHGGHKRSLSGSILGRLPFLRPSFEALPLPMLSPKVEEKEEPEETKDVSQDAAPRMRGAMAAMVRQQKTRKRRGSLRKTAIMGTREKRSSVLEQATFVPTQPTGYFTQNPANHSAAQHQEAEHHEVDNDPTPTKEQFGQGWSLLEAQKAQKLALDTDSAVSKQNEPQNTEPSPIISPTSGPYASTTDDDEGLTFSRPTSTNLHPPPSQSFFQSPAANTSSLLRRRSTVKPSPLTRASPEPLQPSEWDYTETERWGWVVLAVTWIVFVVGMGSCLGVWSWAWDVGETPRAPPDLEDDPTLPIVGYYPALIILTAVMSWVWVIVAWVGIKTFRHAKVVGDE</sequence>
<dbReference type="EMBL" id="ML978128">
    <property type="protein sequence ID" value="KAF2097253.1"/>
    <property type="molecule type" value="Genomic_DNA"/>
</dbReference>
<reference evidence="3" key="1">
    <citation type="journal article" date="2020" name="Stud. Mycol.">
        <title>101 Dothideomycetes genomes: a test case for predicting lifestyles and emergence of pathogens.</title>
        <authorList>
            <person name="Haridas S."/>
            <person name="Albert R."/>
            <person name="Binder M."/>
            <person name="Bloem J."/>
            <person name="Labutti K."/>
            <person name="Salamov A."/>
            <person name="Andreopoulos B."/>
            <person name="Baker S."/>
            <person name="Barry K."/>
            <person name="Bills G."/>
            <person name="Bluhm B."/>
            <person name="Cannon C."/>
            <person name="Castanera R."/>
            <person name="Culley D."/>
            <person name="Daum C."/>
            <person name="Ezra D."/>
            <person name="Gonzalez J."/>
            <person name="Henrissat B."/>
            <person name="Kuo A."/>
            <person name="Liang C."/>
            <person name="Lipzen A."/>
            <person name="Lutzoni F."/>
            <person name="Magnuson J."/>
            <person name="Mondo S."/>
            <person name="Nolan M."/>
            <person name="Ohm R."/>
            <person name="Pangilinan J."/>
            <person name="Park H.-J."/>
            <person name="Ramirez L."/>
            <person name="Alfaro M."/>
            <person name="Sun H."/>
            <person name="Tritt A."/>
            <person name="Yoshinaga Y."/>
            <person name="Zwiers L.-H."/>
            <person name="Turgeon B."/>
            <person name="Goodwin S."/>
            <person name="Spatafora J."/>
            <person name="Crous P."/>
            <person name="Grigoriev I."/>
        </authorList>
    </citation>
    <scope>NUCLEOTIDE SEQUENCE</scope>
    <source>
        <strain evidence="3">CBS 133067</strain>
    </source>
</reference>
<organism evidence="3 4">
    <name type="scientific">Rhizodiscina lignyota</name>
    <dbReference type="NCBI Taxonomy" id="1504668"/>
    <lineage>
        <taxon>Eukaryota</taxon>
        <taxon>Fungi</taxon>
        <taxon>Dikarya</taxon>
        <taxon>Ascomycota</taxon>
        <taxon>Pezizomycotina</taxon>
        <taxon>Dothideomycetes</taxon>
        <taxon>Pleosporomycetidae</taxon>
        <taxon>Aulographales</taxon>
        <taxon>Rhizodiscinaceae</taxon>
        <taxon>Rhizodiscina</taxon>
    </lineage>
</organism>
<feature type="transmembrane region" description="Helical" evidence="2">
    <location>
        <begin position="284"/>
        <end position="311"/>
    </location>
</feature>
<keyword evidence="4" id="KW-1185">Reference proteome</keyword>
<dbReference type="Pfam" id="PF15159">
    <property type="entry name" value="PIG-Y"/>
    <property type="match status" value="1"/>
</dbReference>
<feature type="region of interest" description="Disordered" evidence="1">
    <location>
        <begin position="1"/>
        <end position="42"/>
    </location>
</feature>
<accession>A0A9P4IDB5</accession>
<evidence type="ECO:0000313" key="3">
    <source>
        <dbReference type="EMBL" id="KAF2097253.1"/>
    </source>
</evidence>
<dbReference type="PANTHER" id="PTHR39400:SF1">
    <property type="entry name" value="PIG-P DOMAIN-CONTAINING PROTEIN"/>
    <property type="match status" value="1"/>
</dbReference>
<feature type="compositionally biased region" description="Polar residues" evidence="1">
    <location>
        <begin position="188"/>
        <end position="215"/>
    </location>
</feature>
<feature type="region of interest" description="Disordered" evidence="1">
    <location>
        <begin position="178"/>
        <end position="274"/>
    </location>
</feature>
<evidence type="ECO:0000313" key="4">
    <source>
        <dbReference type="Proteomes" id="UP000799772"/>
    </source>
</evidence>
<feature type="region of interest" description="Disordered" evidence="1">
    <location>
        <begin position="63"/>
        <end position="85"/>
    </location>
</feature>
<comment type="caution">
    <text evidence="3">The sequence shown here is derived from an EMBL/GenBank/DDBJ whole genome shotgun (WGS) entry which is preliminary data.</text>
</comment>
<keyword evidence="2" id="KW-1133">Transmembrane helix</keyword>
<feature type="compositionally biased region" description="Polar residues" evidence="1">
    <location>
        <begin position="131"/>
        <end position="144"/>
    </location>
</feature>
<feature type="region of interest" description="Disordered" evidence="1">
    <location>
        <begin position="131"/>
        <end position="166"/>
    </location>
</feature>
<evidence type="ECO:0000256" key="2">
    <source>
        <dbReference type="SAM" id="Phobius"/>
    </source>
</evidence>
<dbReference type="OrthoDB" id="2157498at2759"/>
<evidence type="ECO:0000256" key="1">
    <source>
        <dbReference type="SAM" id="MobiDB-lite"/>
    </source>
</evidence>